<reference evidence="2 3" key="1">
    <citation type="submission" date="2020-10" db="EMBL/GenBank/DDBJ databases">
        <title>Identification of Nocardia species via Next-generation sequencing and recognition of intraspecies genetic diversity.</title>
        <authorList>
            <person name="Li P."/>
            <person name="Li P."/>
            <person name="Lu B."/>
        </authorList>
    </citation>
    <scope>NUCLEOTIDE SEQUENCE [LARGE SCALE GENOMIC DNA]</scope>
    <source>
        <strain evidence="2 3">N-11</strain>
    </source>
</reference>
<sequence length="98" mass="10285">MMTTDTNDALARAVAMVVRTVGVPHETLGEVAVTCVVPHADATVDGAQLRAFLRERLAKLQGAAACAVVRRGGHRATGSAKIKSSDLRQLAAKRRAHG</sequence>
<feature type="region of interest" description="Disordered" evidence="1">
    <location>
        <begin position="78"/>
        <end position="98"/>
    </location>
</feature>
<gene>
    <name evidence="2" type="ORF">IU470_12755</name>
</gene>
<keyword evidence="3" id="KW-1185">Reference proteome</keyword>
<dbReference type="Gene3D" id="3.30.300.30">
    <property type="match status" value="1"/>
</dbReference>
<name>A0ABS0C6G8_9NOCA</name>
<evidence type="ECO:0008006" key="4">
    <source>
        <dbReference type="Google" id="ProtNLM"/>
    </source>
</evidence>
<dbReference type="EMBL" id="JADLRE010000008">
    <property type="protein sequence ID" value="MBF6225968.1"/>
    <property type="molecule type" value="Genomic_DNA"/>
</dbReference>
<comment type="caution">
    <text evidence="2">The sequence shown here is derived from an EMBL/GenBank/DDBJ whole genome shotgun (WGS) entry which is preliminary data.</text>
</comment>
<dbReference type="SUPFAM" id="SSF56801">
    <property type="entry name" value="Acetyl-CoA synthetase-like"/>
    <property type="match status" value="1"/>
</dbReference>
<dbReference type="InterPro" id="IPR045851">
    <property type="entry name" value="AMP-bd_C_sf"/>
</dbReference>
<evidence type="ECO:0000313" key="2">
    <source>
        <dbReference type="EMBL" id="MBF6225968.1"/>
    </source>
</evidence>
<protein>
    <recommendedName>
        <fullName evidence="4">AMP-binding enzyme C-terminal domain-containing protein</fullName>
    </recommendedName>
</protein>
<organism evidence="2 3">
    <name type="scientific">Nocardia abscessus</name>
    <dbReference type="NCBI Taxonomy" id="120957"/>
    <lineage>
        <taxon>Bacteria</taxon>
        <taxon>Bacillati</taxon>
        <taxon>Actinomycetota</taxon>
        <taxon>Actinomycetes</taxon>
        <taxon>Mycobacteriales</taxon>
        <taxon>Nocardiaceae</taxon>
        <taxon>Nocardia</taxon>
    </lineage>
</organism>
<accession>A0ABS0C6G8</accession>
<dbReference type="Proteomes" id="UP000807309">
    <property type="component" value="Unassembled WGS sequence"/>
</dbReference>
<proteinExistence type="predicted"/>
<evidence type="ECO:0000256" key="1">
    <source>
        <dbReference type="SAM" id="MobiDB-lite"/>
    </source>
</evidence>
<evidence type="ECO:0000313" key="3">
    <source>
        <dbReference type="Proteomes" id="UP000807309"/>
    </source>
</evidence>